<feature type="domain" description="Amino acid transporter transmembrane" evidence="7">
    <location>
        <begin position="100"/>
        <end position="491"/>
    </location>
</feature>
<comment type="subcellular location">
    <subcellularLocation>
        <location evidence="1">Membrane</location>
        <topology evidence="1">Multi-pass membrane protein</topology>
    </subcellularLocation>
</comment>
<feature type="transmembrane region" description="Helical" evidence="6">
    <location>
        <begin position="404"/>
        <end position="425"/>
    </location>
</feature>
<feature type="transmembrane region" description="Helical" evidence="6">
    <location>
        <begin position="129"/>
        <end position="151"/>
    </location>
</feature>
<dbReference type="OrthoDB" id="438545at2759"/>
<organism evidence="8 9">
    <name type="scientific">Leptomonas seymouri</name>
    <dbReference type="NCBI Taxonomy" id="5684"/>
    <lineage>
        <taxon>Eukaryota</taxon>
        <taxon>Discoba</taxon>
        <taxon>Euglenozoa</taxon>
        <taxon>Kinetoplastea</taxon>
        <taxon>Metakinetoplastina</taxon>
        <taxon>Trypanosomatida</taxon>
        <taxon>Trypanosomatidae</taxon>
        <taxon>Leishmaniinae</taxon>
        <taxon>Leptomonas</taxon>
    </lineage>
</organism>
<gene>
    <name evidence="8" type="ORF">ABL78_6674</name>
</gene>
<feature type="transmembrane region" description="Helical" evidence="6">
    <location>
        <begin position="247"/>
        <end position="267"/>
    </location>
</feature>
<dbReference type="GO" id="GO:0005737">
    <property type="term" value="C:cytoplasm"/>
    <property type="evidence" value="ECO:0007669"/>
    <property type="project" value="TreeGrafter"/>
</dbReference>
<evidence type="ECO:0000256" key="5">
    <source>
        <dbReference type="SAM" id="MobiDB-lite"/>
    </source>
</evidence>
<name>A0A0N1PBP2_LEPSE</name>
<feature type="region of interest" description="Disordered" evidence="5">
    <location>
        <begin position="1"/>
        <end position="56"/>
    </location>
</feature>
<dbReference type="EMBL" id="LJSK01000273">
    <property type="protein sequence ID" value="KPI84283.1"/>
    <property type="molecule type" value="Genomic_DNA"/>
</dbReference>
<sequence length="495" mass="54329">MSRLPREHLAEAAPGERADVDTYHSKGSHEEEKPHTVSSTDPTGPDREPYNVDKQHRGLSLPDVNVDVMDEDEDAELMVQRKKHRSRFRIWFEQVVPPGGFVASSFTLGSSTLGAGILGLSAAFNSMGLVTALIVLVVVTVLTIFSLWLLARCATITKVRTYEDVARALLGKGPDYVAAIFMLGFCLGGGVSYIISIGDLLTPIFDDPSVPSFLQTKPGNRLITSMVWLVFILPLCLPKNIDALRHISIIGVIMVLFFVVCIVQDSCAHMRRDGWTKEVRMFNKGNSAIEGLGTVMFACLVQINAMEVYFEMANPTPRNMVRSSTAAMSGCGILYALTGVFGYARFGSSVTSSILLKYQPRESPQFWVAYFGIVVKICVAFALHQLPMRDGLYHFFSWNVYNMAWWKNAVICGLIATVVLIIGLFVPSINIVLGLVGSLCGGFIGFIFPALMIMYSGNWTLAKIGWLEWSTTYLLLLTGVVAVVFGTAASIYGVI</sequence>
<dbReference type="GO" id="GO:0016020">
    <property type="term" value="C:membrane"/>
    <property type="evidence" value="ECO:0007669"/>
    <property type="project" value="UniProtKB-SubCell"/>
</dbReference>
<dbReference type="VEuPathDB" id="TriTrypDB:Lsey_0273_0120"/>
<evidence type="ECO:0000256" key="4">
    <source>
        <dbReference type="ARBA" id="ARBA00023136"/>
    </source>
</evidence>
<keyword evidence="4 6" id="KW-0472">Membrane</keyword>
<evidence type="ECO:0000256" key="1">
    <source>
        <dbReference type="ARBA" id="ARBA00004141"/>
    </source>
</evidence>
<evidence type="ECO:0000256" key="3">
    <source>
        <dbReference type="ARBA" id="ARBA00022989"/>
    </source>
</evidence>
<feature type="transmembrane region" description="Helical" evidence="6">
    <location>
        <begin position="288"/>
        <end position="306"/>
    </location>
</feature>
<protein>
    <submittedName>
        <fullName evidence="8">Amino acid transporter putative (AAT19)</fullName>
    </submittedName>
</protein>
<feature type="transmembrane region" description="Helical" evidence="6">
    <location>
        <begin position="101"/>
        <end position="122"/>
    </location>
</feature>
<evidence type="ECO:0000313" key="8">
    <source>
        <dbReference type="EMBL" id="KPI84283.1"/>
    </source>
</evidence>
<feature type="transmembrane region" description="Helical" evidence="6">
    <location>
        <begin position="326"/>
        <end position="346"/>
    </location>
</feature>
<evidence type="ECO:0000313" key="9">
    <source>
        <dbReference type="Proteomes" id="UP000038009"/>
    </source>
</evidence>
<proteinExistence type="predicted"/>
<reference evidence="8 9" key="1">
    <citation type="journal article" date="2015" name="PLoS Pathog.">
        <title>Leptomonas seymouri: Adaptations to the Dixenous Life Cycle Analyzed by Genome Sequencing, Transcriptome Profiling and Co-infection with Leishmania donovani.</title>
        <authorList>
            <person name="Kraeva N."/>
            <person name="Butenko A."/>
            <person name="Hlavacova J."/>
            <person name="Kostygov A."/>
            <person name="Myskova J."/>
            <person name="Grybchuk D."/>
            <person name="Lestinova T."/>
            <person name="Votypka J."/>
            <person name="Volf P."/>
            <person name="Opperdoes F."/>
            <person name="Flegontov P."/>
            <person name="Lukes J."/>
            <person name="Yurchenko V."/>
        </authorList>
    </citation>
    <scope>NUCLEOTIDE SEQUENCE [LARGE SCALE GENOMIC DNA]</scope>
    <source>
        <strain evidence="8 9">ATCC 30220</strain>
    </source>
</reference>
<accession>A0A0N1PBP2</accession>
<feature type="transmembrane region" description="Helical" evidence="6">
    <location>
        <begin position="367"/>
        <end position="384"/>
    </location>
</feature>
<comment type="caution">
    <text evidence="8">The sequence shown here is derived from an EMBL/GenBank/DDBJ whole genome shotgun (WGS) entry which is preliminary data.</text>
</comment>
<evidence type="ECO:0000256" key="6">
    <source>
        <dbReference type="SAM" id="Phobius"/>
    </source>
</evidence>
<keyword evidence="9" id="KW-1185">Reference proteome</keyword>
<keyword evidence="3 6" id="KW-1133">Transmembrane helix</keyword>
<dbReference type="InterPro" id="IPR013057">
    <property type="entry name" value="AA_transpt_TM"/>
</dbReference>
<keyword evidence="2 6" id="KW-0812">Transmembrane</keyword>
<evidence type="ECO:0000256" key="2">
    <source>
        <dbReference type="ARBA" id="ARBA00022692"/>
    </source>
</evidence>
<dbReference type="Pfam" id="PF01490">
    <property type="entry name" value="Aa_trans"/>
    <property type="match status" value="1"/>
</dbReference>
<dbReference type="AlphaFoldDB" id="A0A0N1PBP2"/>
<feature type="compositionally biased region" description="Basic and acidic residues" evidence="5">
    <location>
        <begin position="44"/>
        <end position="56"/>
    </location>
</feature>
<feature type="transmembrane region" description="Helical" evidence="6">
    <location>
        <begin position="473"/>
        <end position="494"/>
    </location>
</feature>
<dbReference type="PANTHER" id="PTHR22950:SF301">
    <property type="entry name" value="ACID TRANSPORTER, PUTATIVE-RELATED"/>
    <property type="match status" value="1"/>
</dbReference>
<dbReference type="GO" id="GO:0015179">
    <property type="term" value="F:L-amino acid transmembrane transporter activity"/>
    <property type="evidence" value="ECO:0007669"/>
    <property type="project" value="TreeGrafter"/>
</dbReference>
<evidence type="ECO:0000259" key="7">
    <source>
        <dbReference type="Pfam" id="PF01490"/>
    </source>
</evidence>
<feature type="compositionally biased region" description="Basic and acidic residues" evidence="5">
    <location>
        <begin position="1"/>
        <end position="35"/>
    </location>
</feature>
<dbReference type="PANTHER" id="PTHR22950">
    <property type="entry name" value="AMINO ACID TRANSPORTER"/>
    <property type="match status" value="1"/>
</dbReference>
<dbReference type="Proteomes" id="UP000038009">
    <property type="component" value="Unassembled WGS sequence"/>
</dbReference>
<dbReference type="OMA" id="FGCARFG"/>
<feature type="transmembrane region" description="Helical" evidence="6">
    <location>
        <begin position="176"/>
        <end position="201"/>
    </location>
</feature>
<feature type="transmembrane region" description="Helical" evidence="6">
    <location>
        <begin position="432"/>
        <end position="453"/>
    </location>
</feature>